<protein>
    <recommendedName>
        <fullName evidence="1">DNA-directed RNA polymerase</fullName>
        <ecNumber evidence="1">2.7.7.6</ecNumber>
    </recommendedName>
</protein>
<dbReference type="AlphaFoldDB" id="A0A0G1TFV2"/>
<feature type="domain" description="RNA polymerase Rpb2" evidence="9">
    <location>
        <begin position="37"/>
        <end position="104"/>
    </location>
</feature>
<comment type="similarity">
    <text evidence="7">Belongs to the RNA polymerase beta chain family.</text>
</comment>
<dbReference type="GO" id="GO:0003899">
    <property type="term" value="F:DNA-directed RNA polymerase activity"/>
    <property type="evidence" value="ECO:0007669"/>
    <property type="project" value="UniProtKB-EC"/>
</dbReference>
<dbReference type="PANTHER" id="PTHR20856">
    <property type="entry name" value="DNA-DIRECTED RNA POLYMERASE I SUBUNIT 2"/>
    <property type="match status" value="1"/>
</dbReference>
<dbReference type="Gene3D" id="3.90.1100.10">
    <property type="match status" value="1"/>
</dbReference>
<evidence type="ECO:0000256" key="3">
    <source>
        <dbReference type="ARBA" id="ARBA00022679"/>
    </source>
</evidence>
<comment type="caution">
    <text evidence="11">The sequence shown here is derived from an EMBL/GenBank/DDBJ whole genome shotgun (WGS) entry which is preliminary data.</text>
</comment>
<dbReference type="InterPro" id="IPR042107">
    <property type="entry name" value="DNA-dir_RNA_pol_bsu_ext_1_sf"/>
</dbReference>
<dbReference type="EMBL" id="LCOQ01000015">
    <property type="protein sequence ID" value="KKU80621.1"/>
    <property type="molecule type" value="Genomic_DNA"/>
</dbReference>
<evidence type="ECO:0000256" key="2">
    <source>
        <dbReference type="ARBA" id="ARBA00022478"/>
    </source>
</evidence>
<dbReference type="InterPro" id="IPR019462">
    <property type="entry name" value="DNA-dir_RNA_pol_bsu_external_1"/>
</dbReference>
<evidence type="ECO:0000256" key="4">
    <source>
        <dbReference type="ARBA" id="ARBA00022695"/>
    </source>
</evidence>
<name>A0A0G1TFV2_9BACT</name>
<dbReference type="InterPro" id="IPR015712">
    <property type="entry name" value="DNA-dir_RNA_pol_su2"/>
</dbReference>
<organism evidence="11 12">
    <name type="scientific">Candidatus Gottesmanbacteria bacterium GW2011_GWA1_47_8</name>
    <dbReference type="NCBI Taxonomy" id="1618438"/>
    <lineage>
        <taxon>Bacteria</taxon>
        <taxon>Candidatus Gottesmaniibacteriota</taxon>
    </lineage>
</organism>
<evidence type="ECO:0000259" key="8">
    <source>
        <dbReference type="Pfam" id="PF01746"/>
    </source>
</evidence>
<dbReference type="InterPro" id="IPR016009">
    <property type="entry name" value="tRNA_MeTrfase_TRMD/TRM10"/>
</dbReference>
<dbReference type="Pfam" id="PF01746">
    <property type="entry name" value="tRNA_m1G_MT"/>
    <property type="match status" value="1"/>
</dbReference>
<evidence type="ECO:0000313" key="12">
    <source>
        <dbReference type="Proteomes" id="UP000034212"/>
    </source>
</evidence>
<keyword evidence="2 11" id="KW-0240">DNA-directed RNA polymerase</keyword>
<dbReference type="EC" id="2.7.7.6" evidence="1"/>
<feature type="domain" description="DNA-directed RNA polymerase beta subunit external 1" evidence="10">
    <location>
        <begin position="128"/>
        <end position="185"/>
    </location>
</feature>
<keyword evidence="5" id="KW-0804">Transcription</keyword>
<dbReference type="InterPro" id="IPR029028">
    <property type="entry name" value="Alpha/beta_knot_MTases"/>
</dbReference>
<evidence type="ECO:0000259" key="9">
    <source>
        <dbReference type="Pfam" id="PF04565"/>
    </source>
</evidence>
<proteinExistence type="inferred from homology"/>
<dbReference type="GO" id="GO:0032549">
    <property type="term" value="F:ribonucleoside binding"/>
    <property type="evidence" value="ECO:0007669"/>
    <property type="project" value="InterPro"/>
</dbReference>
<gene>
    <name evidence="11" type="ORF">UY08_C0015G0013</name>
</gene>
<accession>A0A0G1TFV2</accession>
<keyword evidence="4" id="KW-0548">Nucleotidyltransferase</keyword>
<evidence type="ECO:0000256" key="1">
    <source>
        <dbReference type="ARBA" id="ARBA00012418"/>
    </source>
</evidence>
<dbReference type="SUPFAM" id="SSF75217">
    <property type="entry name" value="alpha/beta knot"/>
    <property type="match status" value="1"/>
</dbReference>
<dbReference type="Pfam" id="PF04565">
    <property type="entry name" value="RNA_pol_Rpb2_3"/>
    <property type="match status" value="1"/>
</dbReference>
<dbReference type="Pfam" id="PF10385">
    <property type="entry name" value="RNA_pol_Rpb2_45"/>
    <property type="match status" value="1"/>
</dbReference>
<sequence>MSLVRPEEVVTPSMLVNARPIIAAISEFFRRNRLSSILDQVNPLAEIDNLRRLSVMGTGGVSRERASFSMRDIHTSQYSRICPIRSPEGQNIGLVTYLTLYARINPYGFLEAPFFKVVAEKKGNKTRMKVTDEIVYLTADDEEDYFITHADVSRDGIYLVDNWLPARHRGKFIEVDAEKIQLIDIIPRQVVGTSASLIPFLQHDDGTRALMGTHMQCQAVPLVKPEKPLVGTGMESLVAQSMGWVVKSPVNGLIASADADHITIEVTNKKDRESLEEKRYGVGVPAYTRPEILNWQGKKYSVPKILLSGNHKKVEAWRERHKRRAPL</sequence>
<dbReference type="Gene3D" id="2.30.150.10">
    <property type="entry name" value="DNA-directed RNA polymerase, beta subunit, external 1 domain"/>
    <property type="match status" value="1"/>
</dbReference>
<comment type="catalytic activity">
    <reaction evidence="6">
        <text>RNA(n) + a ribonucleoside 5'-triphosphate = RNA(n+1) + diphosphate</text>
        <dbReference type="Rhea" id="RHEA:21248"/>
        <dbReference type="Rhea" id="RHEA-COMP:14527"/>
        <dbReference type="Rhea" id="RHEA-COMP:17342"/>
        <dbReference type="ChEBI" id="CHEBI:33019"/>
        <dbReference type="ChEBI" id="CHEBI:61557"/>
        <dbReference type="ChEBI" id="CHEBI:140395"/>
        <dbReference type="EC" id="2.7.7.6"/>
    </reaction>
</comment>
<keyword evidence="3" id="KW-0808">Transferase</keyword>
<feature type="domain" description="tRNA methyltransferase TRMD/TRM10-type" evidence="8">
    <location>
        <begin position="280"/>
        <end position="324"/>
    </location>
</feature>
<dbReference type="GO" id="GO:0003677">
    <property type="term" value="F:DNA binding"/>
    <property type="evidence" value="ECO:0007669"/>
    <property type="project" value="InterPro"/>
</dbReference>
<evidence type="ECO:0000256" key="6">
    <source>
        <dbReference type="ARBA" id="ARBA00048552"/>
    </source>
</evidence>
<evidence type="ECO:0000256" key="7">
    <source>
        <dbReference type="RuleBase" id="RU000434"/>
    </source>
</evidence>
<dbReference type="Gene3D" id="2.40.50.100">
    <property type="match status" value="1"/>
</dbReference>
<dbReference type="InterPro" id="IPR007645">
    <property type="entry name" value="RNA_pol_Rpb2_3"/>
</dbReference>
<dbReference type="GO" id="GO:0000428">
    <property type="term" value="C:DNA-directed RNA polymerase complex"/>
    <property type="evidence" value="ECO:0007669"/>
    <property type="project" value="UniProtKB-KW"/>
</dbReference>
<dbReference type="SUPFAM" id="SSF64484">
    <property type="entry name" value="beta and beta-prime subunits of DNA dependent RNA-polymerase"/>
    <property type="match status" value="1"/>
</dbReference>
<dbReference type="Proteomes" id="UP000034212">
    <property type="component" value="Unassembled WGS sequence"/>
</dbReference>
<evidence type="ECO:0000313" key="11">
    <source>
        <dbReference type="EMBL" id="KKU80621.1"/>
    </source>
</evidence>
<dbReference type="PATRIC" id="fig|1618438.3.peg.318"/>
<evidence type="ECO:0000256" key="5">
    <source>
        <dbReference type="ARBA" id="ARBA00023163"/>
    </source>
</evidence>
<reference evidence="11 12" key="1">
    <citation type="journal article" date="2015" name="Nature">
        <title>rRNA introns, odd ribosomes, and small enigmatic genomes across a large radiation of phyla.</title>
        <authorList>
            <person name="Brown C.T."/>
            <person name="Hug L.A."/>
            <person name="Thomas B.C."/>
            <person name="Sharon I."/>
            <person name="Castelle C.J."/>
            <person name="Singh A."/>
            <person name="Wilkins M.J."/>
            <person name="Williams K.H."/>
            <person name="Banfield J.F."/>
        </authorList>
    </citation>
    <scope>NUCLEOTIDE SEQUENCE [LARGE SCALE GENOMIC DNA]</scope>
</reference>
<evidence type="ECO:0000259" key="10">
    <source>
        <dbReference type="Pfam" id="PF10385"/>
    </source>
</evidence>
<dbReference type="GO" id="GO:0006351">
    <property type="term" value="P:DNA-templated transcription"/>
    <property type="evidence" value="ECO:0007669"/>
    <property type="project" value="InterPro"/>
</dbReference>